<name>A0ACC3AK55_9EURO</name>
<keyword evidence="2" id="KW-1185">Reference proteome</keyword>
<evidence type="ECO:0000313" key="2">
    <source>
        <dbReference type="Proteomes" id="UP001172386"/>
    </source>
</evidence>
<dbReference type="EMBL" id="JAPDRQ010000006">
    <property type="protein sequence ID" value="KAJ9663814.1"/>
    <property type="molecule type" value="Genomic_DNA"/>
</dbReference>
<gene>
    <name evidence="1" type="ORF">H2198_000574</name>
</gene>
<proteinExistence type="predicted"/>
<organism evidence="1 2">
    <name type="scientific">Neophaeococcomyces mojaviensis</name>
    <dbReference type="NCBI Taxonomy" id="3383035"/>
    <lineage>
        <taxon>Eukaryota</taxon>
        <taxon>Fungi</taxon>
        <taxon>Dikarya</taxon>
        <taxon>Ascomycota</taxon>
        <taxon>Pezizomycotina</taxon>
        <taxon>Eurotiomycetes</taxon>
        <taxon>Chaetothyriomycetidae</taxon>
        <taxon>Chaetothyriales</taxon>
        <taxon>Chaetothyriales incertae sedis</taxon>
        <taxon>Neophaeococcomyces</taxon>
    </lineage>
</organism>
<dbReference type="Proteomes" id="UP001172386">
    <property type="component" value="Unassembled WGS sequence"/>
</dbReference>
<reference evidence="1" key="1">
    <citation type="submission" date="2022-10" db="EMBL/GenBank/DDBJ databases">
        <title>Culturing micro-colonial fungi from biological soil crusts in the Mojave desert and describing Neophaeococcomyces mojavensis, and introducing the new genera and species Taxawa tesnikishii.</title>
        <authorList>
            <person name="Kurbessoian T."/>
            <person name="Stajich J.E."/>
        </authorList>
    </citation>
    <scope>NUCLEOTIDE SEQUENCE</scope>
    <source>
        <strain evidence="1">JES_112</strain>
    </source>
</reference>
<evidence type="ECO:0000313" key="1">
    <source>
        <dbReference type="EMBL" id="KAJ9663814.1"/>
    </source>
</evidence>
<protein>
    <submittedName>
        <fullName evidence="1">Uncharacterized protein</fullName>
    </submittedName>
</protein>
<comment type="caution">
    <text evidence="1">The sequence shown here is derived from an EMBL/GenBank/DDBJ whole genome shotgun (WGS) entry which is preliminary data.</text>
</comment>
<sequence>MRSTTINVIGSLLTSTILLSLVFRTIKNASVSPDTCKGLLTRGRWSQTYDASSKNVHWQPFGCELHQYDEVSTAKCLSERMLQFVGDSTVRQVFWATAYKLGGEKAREESKNAPKHANLVYQSHGVSLQYRWDTFLNKSETLDLLQDLHDQPQPRSGGDHVDFPQADTAAIVLSSGLWHARYSGTEFAEEYKRVMETAASRIPLRNTTSTTLGSPVIVLPPPVLNHDWLNPERAATLTEPRMSRILQILASTEQSSTIDVAWSTRAMSENNAAALMNNGLHVTTDLAAHQTEILLNKICNNKLFEYTNKASSMCCVDQAGWKLAFSIWLTVMVVSNIVCFFWKRIDHEQNPGTARLQALVTFVVVLCYCWLADRTILFEKSNKIVSEKIFEFCVLATVTVGMVHVTATPPLQEQKLPQPSVRRRLFQTDPGFLTRAQTEEWKGWMQIVILLYHYFGMSKTLWVYQLVRVLVASYLFLTAFGHATYFQRTKDFSITRISLVLLRLNLLPCALAVVMDNEYDFYYFPGLASLWFLITTAVFWRRNSGDLSTKVLSLRVFAAVCIMHLVLGCETVVKCFTDILHSIHGPHINFKEFVFRVKLDIYSPFFGMLVSVAQQREAGCLWSTRMFHPLSSATSYVRSATTLGISCVLLILYTLLARPFADKFVYNRHHSILSLLPISAYLMARNAHPAVRRYTSSMLASVGTYSLELFVLQYHIWLAADTKGLLRLGIIDHIGTSATGTLVGSWRFWLESFVITVVFFWLSKHCANATNTIVKWVVSTDKRCCGSQEQLSLTSSIADKTSFSFSFGCQCQRRMTGVVSAMVVILWLFNILYT</sequence>
<accession>A0ACC3AK55</accession>